<dbReference type="EMBL" id="MWLE01000020">
    <property type="protein sequence ID" value="OOV36269.1"/>
    <property type="molecule type" value="Genomic_DNA"/>
</dbReference>
<feature type="domain" description="GmrSD restriction endonucleases C-terminal" evidence="1">
    <location>
        <begin position="159"/>
        <end position="293"/>
    </location>
</feature>
<evidence type="ECO:0000259" key="1">
    <source>
        <dbReference type="Pfam" id="PF07510"/>
    </source>
</evidence>
<reference evidence="2 3" key="1">
    <citation type="submission" date="2017-02" db="EMBL/GenBank/DDBJ databases">
        <title>Draft Genome Sequences of 'Candidatus Synechococcus spongiarum', Cyanobacterial Symbionts of the Mediterranean Sponge Aplysina aerophoba from two locations.</title>
        <authorList>
            <person name="Slaby B.M."/>
            <person name="Hentschel U."/>
        </authorList>
    </citation>
    <scope>NUCLEOTIDE SEQUENCE [LARGE SCALE GENOMIC DNA]</scope>
    <source>
        <strain evidence="2">LMB bulk15N</strain>
    </source>
</reference>
<dbReference type="Pfam" id="PF07510">
    <property type="entry name" value="GmrSD_C"/>
    <property type="match status" value="1"/>
</dbReference>
<dbReference type="PANTHER" id="PTHR35149:SF1">
    <property type="entry name" value="DUF5655 DOMAIN-CONTAINING PROTEIN"/>
    <property type="match status" value="1"/>
</dbReference>
<proteinExistence type="predicted"/>
<comment type="caution">
    <text evidence="2">The sequence shown here is derived from an EMBL/GenBank/DDBJ whole genome shotgun (WGS) entry which is preliminary data.</text>
</comment>
<organism evidence="2 3">
    <name type="scientific">Candidatus Synechococcus spongiarum LMB bulk15N</name>
    <dbReference type="NCBI Taxonomy" id="1943583"/>
    <lineage>
        <taxon>Bacteria</taxon>
        <taxon>Bacillati</taxon>
        <taxon>Cyanobacteriota</taxon>
        <taxon>Cyanophyceae</taxon>
        <taxon>Synechococcales</taxon>
        <taxon>Synechococcaceae</taxon>
        <taxon>Synechococcus</taxon>
    </lineage>
</organism>
<name>A0A1T1D5X5_9SYNE</name>
<dbReference type="OrthoDB" id="9798761at2"/>
<dbReference type="AlphaFoldDB" id="A0A1T1D5X5"/>
<dbReference type="PANTHER" id="PTHR35149">
    <property type="entry name" value="SLL5132 PROTEIN"/>
    <property type="match status" value="1"/>
</dbReference>
<evidence type="ECO:0000313" key="2">
    <source>
        <dbReference type="EMBL" id="OOV36269.1"/>
    </source>
</evidence>
<sequence>MEDEDLTIRFLRHALTMKKGLVREKNVHEVVQNMTKAPLAVVTLADELASMAATYVATYNADHEKWNAQIETRKAVEVLNLVDVKPMRPLILAIAEKMQEKEVNKEMRLCVSAAVRLMVAMKTRVGNVEKGFADAAQKIYSSEIKTIDDLRIELSSFIPSDMEFQQMFTTARVSNSKLARYYLRSLESAAGSVNQPWHIPNDNSNDINLEHVLPKETEGNWPQFSEEEREQYWKRIGNLCLLRSRDNSTLKSSAYRDKKLVYKDSQYTLTKQIAEVEEWTTSAIEKRQMELSELALTTWPF</sequence>
<protein>
    <recommendedName>
        <fullName evidence="1">GmrSD restriction endonucleases C-terminal domain-containing protein</fullName>
    </recommendedName>
</protein>
<evidence type="ECO:0000313" key="3">
    <source>
        <dbReference type="Proteomes" id="UP000242590"/>
    </source>
</evidence>
<accession>A0A1T1D5X5</accession>
<dbReference type="InterPro" id="IPR011089">
    <property type="entry name" value="GmrSD_C"/>
</dbReference>
<dbReference type="Proteomes" id="UP000242590">
    <property type="component" value="Unassembled WGS sequence"/>
</dbReference>
<gene>
    <name evidence="2" type="ORF">BV53_01385</name>
</gene>